<feature type="compositionally biased region" description="Polar residues" evidence="1">
    <location>
        <begin position="37"/>
        <end position="87"/>
    </location>
</feature>
<evidence type="ECO:0000313" key="2">
    <source>
        <dbReference type="EMBL" id="GFH53083.1"/>
    </source>
</evidence>
<organism evidence="2 3">
    <name type="scientific">Chaetoceros tenuissimus</name>
    <dbReference type="NCBI Taxonomy" id="426638"/>
    <lineage>
        <taxon>Eukaryota</taxon>
        <taxon>Sar</taxon>
        <taxon>Stramenopiles</taxon>
        <taxon>Ochrophyta</taxon>
        <taxon>Bacillariophyta</taxon>
        <taxon>Coscinodiscophyceae</taxon>
        <taxon>Chaetocerotophycidae</taxon>
        <taxon>Chaetocerotales</taxon>
        <taxon>Chaetocerotaceae</taxon>
        <taxon>Chaetoceros</taxon>
    </lineage>
</organism>
<name>A0AAD3CW43_9STRA</name>
<keyword evidence="3" id="KW-1185">Reference proteome</keyword>
<dbReference type="EMBL" id="BLLK01000046">
    <property type="protein sequence ID" value="GFH53083.1"/>
    <property type="molecule type" value="Genomic_DNA"/>
</dbReference>
<feature type="region of interest" description="Disordered" evidence="1">
    <location>
        <begin position="1"/>
        <end position="87"/>
    </location>
</feature>
<dbReference type="Proteomes" id="UP001054902">
    <property type="component" value="Unassembled WGS sequence"/>
</dbReference>
<evidence type="ECO:0000313" key="3">
    <source>
        <dbReference type="Proteomes" id="UP001054902"/>
    </source>
</evidence>
<proteinExistence type="predicted"/>
<evidence type="ECO:0000256" key="1">
    <source>
        <dbReference type="SAM" id="MobiDB-lite"/>
    </source>
</evidence>
<accession>A0AAD3CW43</accession>
<reference evidence="2 3" key="1">
    <citation type="journal article" date="2021" name="Sci. Rep.">
        <title>The genome of the diatom Chaetoceros tenuissimus carries an ancient integrated fragment of an extant virus.</title>
        <authorList>
            <person name="Hongo Y."/>
            <person name="Kimura K."/>
            <person name="Takaki Y."/>
            <person name="Yoshida Y."/>
            <person name="Baba S."/>
            <person name="Kobayashi G."/>
            <person name="Nagasaki K."/>
            <person name="Hano T."/>
            <person name="Tomaru Y."/>
        </authorList>
    </citation>
    <scope>NUCLEOTIDE SEQUENCE [LARGE SCALE GENOMIC DNA]</scope>
    <source>
        <strain evidence="2 3">NIES-3715</strain>
    </source>
</reference>
<sequence length="219" mass="25166">MYQAATMTPADFRPRSNSKDRTLERNRGNELRFLASIASNQTSIPSTQTSSNNGYYPSQHPASFQPQSPPSYDNQSNPNRNQYGGNRSSFALNKWLNESGVIDHPDHTNNILDDLKAFQTQFARQSRSYKDDRNGFVLFVHVLLKCLSKQRSDRELYYKAKSIVAECISCRRSNIPGYSPLVDTIEERLRQVDGMQVYIDRAEGYMCRYRERNGSEIQS</sequence>
<feature type="compositionally biased region" description="Basic and acidic residues" evidence="1">
    <location>
        <begin position="12"/>
        <end position="30"/>
    </location>
</feature>
<comment type="caution">
    <text evidence="2">The sequence shown here is derived from an EMBL/GenBank/DDBJ whole genome shotgun (WGS) entry which is preliminary data.</text>
</comment>
<gene>
    <name evidence="2" type="ORF">CTEN210_09559</name>
</gene>
<dbReference type="AlphaFoldDB" id="A0AAD3CW43"/>
<protein>
    <submittedName>
        <fullName evidence="2">Uncharacterized protein</fullName>
    </submittedName>
</protein>